<dbReference type="GO" id="GO:0043025">
    <property type="term" value="C:neuronal cell body"/>
    <property type="evidence" value="ECO:0007669"/>
    <property type="project" value="TreeGrafter"/>
</dbReference>
<evidence type="ECO:0000313" key="5">
    <source>
        <dbReference type="WBParaSite" id="Csp11.Scaffold548.g3560.t1"/>
    </source>
</evidence>
<evidence type="ECO:0000256" key="2">
    <source>
        <dbReference type="SAM" id="MobiDB-lite"/>
    </source>
</evidence>
<keyword evidence="4" id="KW-1185">Reference proteome</keyword>
<feature type="region of interest" description="Disordered" evidence="2">
    <location>
        <begin position="1"/>
        <end position="39"/>
    </location>
</feature>
<dbReference type="GO" id="GO:0098964">
    <property type="term" value="P:anterograde dendritic transport of messenger ribonucleoprotein complex"/>
    <property type="evidence" value="ECO:0007669"/>
    <property type="project" value="TreeGrafter"/>
</dbReference>
<feature type="domain" description="DRBM" evidence="3">
    <location>
        <begin position="75"/>
        <end position="143"/>
    </location>
</feature>
<dbReference type="GO" id="GO:0005886">
    <property type="term" value="C:plasma membrane"/>
    <property type="evidence" value="ECO:0007669"/>
    <property type="project" value="TreeGrafter"/>
</dbReference>
<dbReference type="GO" id="GO:0003729">
    <property type="term" value="F:mRNA binding"/>
    <property type="evidence" value="ECO:0007669"/>
    <property type="project" value="TreeGrafter"/>
</dbReference>
<dbReference type="eggNOG" id="KOG3732">
    <property type="taxonomic scope" value="Eukaryota"/>
</dbReference>
<evidence type="ECO:0000313" key="4">
    <source>
        <dbReference type="Proteomes" id="UP000095282"/>
    </source>
</evidence>
<dbReference type="PANTHER" id="PTHR46054:SF3">
    <property type="entry name" value="MATERNAL EFFECT PROTEIN STAUFEN"/>
    <property type="match status" value="1"/>
</dbReference>
<dbReference type="GO" id="GO:0008298">
    <property type="term" value="P:intracellular mRNA localization"/>
    <property type="evidence" value="ECO:0007669"/>
    <property type="project" value="TreeGrafter"/>
</dbReference>
<feature type="compositionally biased region" description="Polar residues" evidence="2">
    <location>
        <begin position="11"/>
        <end position="32"/>
    </location>
</feature>
<proteinExistence type="predicted"/>
<organism evidence="4 5">
    <name type="scientific">Caenorhabditis tropicalis</name>
    <dbReference type="NCBI Taxonomy" id="1561998"/>
    <lineage>
        <taxon>Eukaryota</taxon>
        <taxon>Metazoa</taxon>
        <taxon>Ecdysozoa</taxon>
        <taxon>Nematoda</taxon>
        <taxon>Chromadorea</taxon>
        <taxon>Rhabditida</taxon>
        <taxon>Rhabditina</taxon>
        <taxon>Rhabditomorpha</taxon>
        <taxon>Rhabditoidea</taxon>
        <taxon>Rhabditidae</taxon>
        <taxon>Peloderinae</taxon>
        <taxon>Caenorhabditis</taxon>
    </lineage>
</organism>
<evidence type="ECO:0000259" key="3">
    <source>
        <dbReference type="PROSITE" id="PS50137"/>
    </source>
</evidence>
<dbReference type="CDD" id="cd19857">
    <property type="entry name" value="DSRM_STAU_rpt1"/>
    <property type="match status" value="1"/>
</dbReference>
<dbReference type="GO" id="GO:0007281">
    <property type="term" value="P:germ cell development"/>
    <property type="evidence" value="ECO:0007669"/>
    <property type="project" value="TreeGrafter"/>
</dbReference>
<protein>
    <submittedName>
        <fullName evidence="5">DRBM domain-containing protein</fullName>
    </submittedName>
</protein>
<name>A0A1I7T8U9_9PELO</name>
<dbReference type="AlphaFoldDB" id="A0A1I7T8U9"/>
<dbReference type="Proteomes" id="UP000095282">
    <property type="component" value="Unplaced"/>
</dbReference>
<keyword evidence="1" id="KW-0694">RNA-binding</keyword>
<dbReference type="GO" id="GO:0003725">
    <property type="term" value="F:double-stranded RNA binding"/>
    <property type="evidence" value="ECO:0007669"/>
    <property type="project" value="TreeGrafter"/>
</dbReference>
<dbReference type="PANTHER" id="PTHR46054">
    <property type="entry name" value="MATERNAL EFFECT PROTEIN STAUFEN"/>
    <property type="match status" value="1"/>
</dbReference>
<sequence length="192" mass="21417">MESTHVAKMNGGTNEGNATTSNLETENESASENVEKTNAAAERVHPHHWCGQHKFETNSPTNFYDYTSSKDKEKSAMCRVAEIARFHKLRHYYDLQDESGPAHKKLFTVKLILTDNETFLGSGPSIKRAQQAAAEIALLNTKLAVPAEKNSRKKAMTSQSHTGFYKVSAELYNIQHQPTSPSILLCIQTQHV</sequence>
<dbReference type="STRING" id="1561998.A0A1I7T8U9"/>
<dbReference type="WBParaSite" id="Csp11.Scaffold548.g3560.t1">
    <property type="protein sequence ID" value="Csp11.Scaffold548.g3560.t1"/>
    <property type="gene ID" value="Csp11.Scaffold548.g3560"/>
</dbReference>
<evidence type="ECO:0000256" key="1">
    <source>
        <dbReference type="PROSITE-ProRule" id="PRU00266"/>
    </source>
</evidence>
<dbReference type="Gene3D" id="3.30.160.20">
    <property type="match status" value="1"/>
</dbReference>
<dbReference type="GO" id="GO:0010494">
    <property type="term" value="C:cytoplasmic stress granule"/>
    <property type="evidence" value="ECO:0007669"/>
    <property type="project" value="TreeGrafter"/>
</dbReference>
<dbReference type="InterPro" id="IPR051740">
    <property type="entry name" value="DRBM-containing_protein"/>
</dbReference>
<dbReference type="SMART" id="SM00358">
    <property type="entry name" value="DSRM"/>
    <property type="match status" value="1"/>
</dbReference>
<dbReference type="GO" id="GO:0035418">
    <property type="term" value="P:protein localization to synapse"/>
    <property type="evidence" value="ECO:0007669"/>
    <property type="project" value="TreeGrafter"/>
</dbReference>
<dbReference type="SUPFAM" id="SSF54768">
    <property type="entry name" value="dsRNA-binding domain-like"/>
    <property type="match status" value="1"/>
</dbReference>
<dbReference type="InterPro" id="IPR014720">
    <property type="entry name" value="dsRBD_dom"/>
</dbReference>
<dbReference type="Pfam" id="PF00035">
    <property type="entry name" value="dsrm"/>
    <property type="match status" value="1"/>
</dbReference>
<reference evidence="5" key="1">
    <citation type="submission" date="2016-11" db="UniProtKB">
        <authorList>
            <consortium name="WormBaseParasite"/>
        </authorList>
    </citation>
    <scope>IDENTIFICATION</scope>
</reference>
<accession>A0A1I7T8U9</accession>
<dbReference type="PROSITE" id="PS50137">
    <property type="entry name" value="DS_RBD"/>
    <property type="match status" value="1"/>
</dbReference>
<dbReference type="GO" id="GO:0032839">
    <property type="term" value="C:dendrite cytoplasm"/>
    <property type="evidence" value="ECO:0007669"/>
    <property type="project" value="GOC"/>
</dbReference>